<name>A0A2K3K831_TRIPR</name>
<gene>
    <name evidence="1" type="ORF">L195_g061149</name>
</gene>
<reference evidence="1 2" key="1">
    <citation type="journal article" date="2014" name="Am. J. Bot.">
        <title>Genome assembly and annotation for red clover (Trifolium pratense; Fabaceae).</title>
        <authorList>
            <person name="Istvanek J."/>
            <person name="Jaros M."/>
            <person name="Krenek A."/>
            <person name="Repkova J."/>
        </authorList>
    </citation>
    <scope>NUCLEOTIDE SEQUENCE [LARGE SCALE GENOMIC DNA]</scope>
    <source>
        <strain evidence="2">cv. Tatra</strain>
        <tissue evidence="1">Young leaves</tissue>
    </source>
</reference>
<dbReference type="EMBL" id="ASHM01147952">
    <property type="protein sequence ID" value="PNX62447.1"/>
    <property type="molecule type" value="Genomic_DNA"/>
</dbReference>
<organism evidence="1 2">
    <name type="scientific">Trifolium pratense</name>
    <name type="common">Red clover</name>
    <dbReference type="NCBI Taxonomy" id="57577"/>
    <lineage>
        <taxon>Eukaryota</taxon>
        <taxon>Viridiplantae</taxon>
        <taxon>Streptophyta</taxon>
        <taxon>Embryophyta</taxon>
        <taxon>Tracheophyta</taxon>
        <taxon>Spermatophyta</taxon>
        <taxon>Magnoliopsida</taxon>
        <taxon>eudicotyledons</taxon>
        <taxon>Gunneridae</taxon>
        <taxon>Pentapetalae</taxon>
        <taxon>rosids</taxon>
        <taxon>fabids</taxon>
        <taxon>Fabales</taxon>
        <taxon>Fabaceae</taxon>
        <taxon>Papilionoideae</taxon>
        <taxon>50 kb inversion clade</taxon>
        <taxon>NPAAA clade</taxon>
        <taxon>Hologalegina</taxon>
        <taxon>IRL clade</taxon>
        <taxon>Trifolieae</taxon>
        <taxon>Trifolium</taxon>
    </lineage>
</organism>
<proteinExistence type="predicted"/>
<dbReference type="Proteomes" id="UP000236291">
    <property type="component" value="Unassembled WGS sequence"/>
</dbReference>
<reference evidence="1 2" key="2">
    <citation type="journal article" date="2017" name="Front. Plant Sci.">
        <title>Gene Classification and Mining of Molecular Markers Useful in Red Clover (Trifolium pratense) Breeding.</title>
        <authorList>
            <person name="Istvanek J."/>
            <person name="Dluhosova J."/>
            <person name="Dluhos P."/>
            <person name="Patkova L."/>
            <person name="Nedelnik J."/>
            <person name="Repkova J."/>
        </authorList>
    </citation>
    <scope>NUCLEOTIDE SEQUENCE [LARGE SCALE GENOMIC DNA]</scope>
    <source>
        <strain evidence="2">cv. Tatra</strain>
        <tissue evidence="1">Young leaves</tissue>
    </source>
</reference>
<evidence type="ECO:0000313" key="2">
    <source>
        <dbReference type="Proteomes" id="UP000236291"/>
    </source>
</evidence>
<comment type="caution">
    <text evidence="1">The sequence shown here is derived from an EMBL/GenBank/DDBJ whole genome shotgun (WGS) entry which is preliminary data.</text>
</comment>
<feature type="non-terminal residue" evidence="1">
    <location>
        <position position="1"/>
    </location>
</feature>
<sequence>TEAAEADALAILLADVKPVQARANRRKGTRVISCG</sequence>
<dbReference type="AlphaFoldDB" id="A0A2K3K831"/>
<evidence type="ECO:0000313" key="1">
    <source>
        <dbReference type="EMBL" id="PNX62447.1"/>
    </source>
</evidence>
<accession>A0A2K3K831</accession>
<protein>
    <submittedName>
        <fullName evidence="1">Uncharacterized protein</fullName>
    </submittedName>
</protein>